<accession>A0A059F3Q2</accession>
<evidence type="ECO:0000259" key="1">
    <source>
        <dbReference type="Pfam" id="PF12762"/>
    </source>
</evidence>
<reference evidence="3" key="1">
    <citation type="submission" date="2013-02" db="EMBL/GenBank/DDBJ databases">
        <authorList>
            <consortium name="The Broad Institute Genome Sequencing Platform"/>
            <person name="Cuomo C."/>
            <person name="Becnel J."/>
            <person name="Sanscrainte N."/>
            <person name="Walker B."/>
            <person name="Young S.K."/>
            <person name="Zeng Q."/>
            <person name="Gargeya S."/>
            <person name="Fitzgerald M."/>
            <person name="Haas B."/>
            <person name="Abouelleil A."/>
            <person name="Alvarado L."/>
            <person name="Arachchi H.M."/>
            <person name="Berlin A.M."/>
            <person name="Chapman S.B."/>
            <person name="Dewar J."/>
            <person name="Goldberg J."/>
            <person name="Griggs A."/>
            <person name="Gujja S."/>
            <person name="Hansen M."/>
            <person name="Howarth C."/>
            <person name="Imamovic A."/>
            <person name="Larimer J."/>
            <person name="McCowan C."/>
            <person name="Murphy C."/>
            <person name="Neiman D."/>
            <person name="Pearson M."/>
            <person name="Priest M."/>
            <person name="Roberts A."/>
            <person name="Saif S."/>
            <person name="Shea T."/>
            <person name="Sisk P."/>
            <person name="Sykes S."/>
            <person name="Wortman J."/>
            <person name="Nusbaum C."/>
            <person name="Birren B."/>
        </authorList>
    </citation>
    <scope>NUCLEOTIDE SEQUENCE [LARGE SCALE GENOMIC DNA]</scope>
    <source>
        <strain evidence="3">PRA339</strain>
    </source>
</reference>
<keyword evidence="3" id="KW-1185">Reference proteome</keyword>
<gene>
    <name evidence="2" type="ORF">H312_00739</name>
</gene>
<evidence type="ECO:0000313" key="2">
    <source>
        <dbReference type="EMBL" id="KCZ81840.1"/>
    </source>
</evidence>
<reference evidence="2 3" key="2">
    <citation type="submission" date="2014-03" db="EMBL/GenBank/DDBJ databases">
        <title>The Genome Sequence of Anncaliia algerae insect isolate PRA339.</title>
        <authorList>
            <consortium name="The Broad Institute Genome Sequencing Platform"/>
            <consortium name="The Broad Institute Genome Sequencing Center for Infectious Disease"/>
            <person name="Cuomo C."/>
            <person name="Becnel J."/>
            <person name="Sanscrainte N."/>
            <person name="Walker B."/>
            <person name="Young S.K."/>
            <person name="Zeng Q."/>
            <person name="Gargeya S."/>
            <person name="Fitzgerald M."/>
            <person name="Haas B."/>
            <person name="Abouelleil A."/>
            <person name="Alvarado L."/>
            <person name="Arachchi H.M."/>
            <person name="Berlin A.M."/>
            <person name="Chapman S.B."/>
            <person name="Dewar J."/>
            <person name="Goldberg J."/>
            <person name="Griggs A."/>
            <person name="Gujja S."/>
            <person name="Hansen M."/>
            <person name="Howarth C."/>
            <person name="Imamovic A."/>
            <person name="Larimer J."/>
            <person name="McCowan C."/>
            <person name="Murphy C."/>
            <person name="Neiman D."/>
            <person name="Pearson M."/>
            <person name="Priest M."/>
            <person name="Roberts A."/>
            <person name="Saif S."/>
            <person name="Shea T."/>
            <person name="Sisk P."/>
            <person name="Sykes S."/>
            <person name="Wortman J."/>
            <person name="Nusbaum C."/>
            <person name="Birren B."/>
        </authorList>
    </citation>
    <scope>NUCLEOTIDE SEQUENCE [LARGE SCALE GENOMIC DNA]</scope>
    <source>
        <strain evidence="2 3">PRA339</strain>
    </source>
</reference>
<dbReference type="VEuPathDB" id="MicrosporidiaDB:H312_00739"/>
<dbReference type="EMBL" id="KK365136">
    <property type="protein sequence ID" value="KCZ81840.1"/>
    <property type="molecule type" value="Genomic_DNA"/>
</dbReference>
<protein>
    <recommendedName>
        <fullName evidence="1">ISXO2-like transposase domain-containing protein</fullName>
    </recommendedName>
</protein>
<name>A0A059F3Q2_9MICR</name>
<organism evidence="2 3">
    <name type="scientific">Anncaliia algerae PRA339</name>
    <dbReference type="NCBI Taxonomy" id="1288291"/>
    <lineage>
        <taxon>Eukaryota</taxon>
        <taxon>Fungi</taxon>
        <taxon>Fungi incertae sedis</taxon>
        <taxon>Microsporidia</taxon>
        <taxon>Tubulinosematoidea</taxon>
        <taxon>Tubulinosematidae</taxon>
        <taxon>Anncaliia</taxon>
    </lineage>
</organism>
<sequence length="98" mass="11804">MSLNLIKKYHRGHRVICVWVLGMMKRSPLRRVIFVPIEKRNYLNLILLLRKYIYPQSIIYSDCWKGYYNLKSYLPDHLTVNHSVFFVNPHTITHTNTI</sequence>
<dbReference type="PANTHER" id="PTHR47163">
    <property type="entry name" value="DDE_TNP_IS1595 DOMAIN-CONTAINING PROTEIN"/>
    <property type="match status" value="1"/>
</dbReference>
<dbReference type="InterPro" id="IPR053164">
    <property type="entry name" value="IS1016-like_transposase"/>
</dbReference>
<dbReference type="Proteomes" id="UP000030655">
    <property type="component" value="Unassembled WGS sequence"/>
</dbReference>
<dbReference type="AlphaFoldDB" id="A0A059F3Q2"/>
<dbReference type="InterPro" id="IPR024445">
    <property type="entry name" value="Tnp_ISXO2-like"/>
</dbReference>
<feature type="domain" description="ISXO2-like transposase" evidence="1">
    <location>
        <begin position="15"/>
        <end position="84"/>
    </location>
</feature>
<dbReference type="OrthoDB" id="2193678at2759"/>
<dbReference type="HOGENOM" id="CLU_044348_6_0_1"/>
<evidence type="ECO:0000313" key="3">
    <source>
        <dbReference type="Proteomes" id="UP000030655"/>
    </source>
</evidence>
<dbReference type="Pfam" id="PF12762">
    <property type="entry name" value="DDE_Tnp_IS1595"/>
    <property type="match status" value="1"/>
</dbReference>
<dbReference type="PANTHER" id="PTHR47163:SF2">
    <property type="entry name" value="SI:DKEY-17M8.2"/>
    <property type="match status" value="1"/>
</dbReference>
<proteinExistence type="predicted"/>